<dbReference type="CDD" id="cd04301">
    <property type="entry name" value="NAT_SF"/>
    <property type="match status" value="1"/>
</dbReference>
<gene>
    <name evidence="6" type="ORF">PSALAMII_LOCUS7094</name>
</gene>
<evidence type="ECO:0000259" key="5">
    <source>
        <dbReference type="PROSITE" id="PS51186"/>
    </source>
</evidence>
<dbReference type="PROSITE" id="PS51186">
    <property type="entry name" value="GNAT"/>
    <property type="match status" value="1"/>
</dbReference>
<evidence type="ECO:0000256" key="4">
    <source>
        <dbReference type="SAM" id="MobiDB-lite"/>
    </source>
</evidence>
<dbReference type="GO" id="GO:1990190">
    <property type="term" value="F:protein-N-terminal-glutamate acetyltransferase activity"/>
    <property type="evidence" value="ECO:0007669"/>
    <property type="project" value="TreeGrafter"/>
</dbReference>
<evidence type="ECO:0000256" key="2">
    <source>
        <dbReference type="ARBA" id="ARBA00023315"/>
    </source>
</evidence>
<dbReference type="PANTHER" id="PTHR23091:SF4">
    <property type="entry name" value="N-TERMINAL AMINO-ACID N(ALPHA)-ACETYLTRANSFERASE NATA"/>
    <property type="match status" value="1"/>
</dbReference>
<dbReference type="SUPFAM" id="SSF55729">
    <property type="entry name" value="Acyl-CoA N-acyltransferases (Nat)"/>
    <property type="match status" value="1"/>
</dbReference>
<accession>A0A9W4JE50</accession>
<dbReference type="GO" id="GO:1990189">
    <property type="term" value="F:protein N-terminal-serine acetyltransferase activity"/>
    <property type="evidence" value="ECO:0007669"/>
    <property type="project" value="TreeGrafter"/>
</dbReference>
<organism evidence="6 7">
    <name type="scientific">Penicillium salamii</name>
    <dbReference type="NCBI Taxonomy" id="1612424"/>
    <lineage>
        <taxon>Eukaryota</taxon>
        <taxon>Fungi</taxon>
        <taxon>Dikarya</taxon>
        <taxon>Ascomycota</taxon>
        <taxon>Pezizomycotina</taxon>
        <taxon>Eurotiomycetes</taxon>
        <taxon>Eurotiomycetidae</taxon>
        <taxon>Eurotiales</taxon>
        <taxon>Aspergillaceae</taxon>
        <taxon>Penicillium</taxon>
    </lineage>
</organism>
<dbReference type="GO" id="GO:0031415">
    <property type="term" value="C:NatA complex"/>
    <property type="evidence" value="ECO:0007669"/>
    <property type="project" value="InterPro"/>
</dbReference>
<dbReference type="InterPro" id="IPR045047">
    <property type="entry name" value="Ard1-like"/>
</dbReference>
<feature type="domain" description="N-acetyltransferase" evidence="5">
    <location>
        <begin position="64"/>
        <end position="243"/>
    </location>
</feature>
<comment type="similarity">
    <text evidence="3">Belongs to the acetyltransferase family. ARD1 subfamily.</text>
</comment>
<dbReference type="Proteomes" id="UP001152649">
    <property type="component" value="Unassembled WGS sequence"/>
</dbReference>
<dbReference type="EMBL" id="CAJVPG010000333">
    <property type="protein sequence ID" value="CAG8394101.1"/>
    <property type="molecule type" value="Genomic_DNA"/>
</dbReference>
<reference evidence="6" key="1">
    <citation type="submission" date="2021-07" db="EMBL/GenBank/DDBJ databases">
        <authorList>
            <person name="Branca A.L. A."/>
        </authorList>
    </citation>
    <scope>NUCLEOTIDE SEQUENCE</scope>
</reference>
<evidence type="ECO:0000256" key="3">
    <source>
        <dbReference type="ARBA" id="ARBA00025786"/>
    </source>
</evidence>
<evidence type="ECO:0000256" key="1">
    <source>
        <dbReference type="ARBA" id="ARBA00022679"/>
    </source>
</evidence>
<keyword evidence="2" id="KW-0012">Acyltransferase</keyword>
<protein>
    <recommendedName>
        <fullName evidence="5">N-acetyltransferase domain-containing protein</fullName>
    </recommendedName>
</protein>
<dbReference type="InterPro" id="IPR000182">
    <property type="entry name" value="GNAT_dom"/>
</dbReference>
<feature type="compositionally biased region" description="Acidic residues" evidence="4">
    <location>
        <begin position="263"/>
        <end position="275"/>
    </location>
</feature>
<dbReference type="Pfam" id="PF00583">
    <property type="entry name" value="Acetyltransf_1"/>
    <property type="match status" value="1"/>
</dbReference>
<keyword evidence="1" id="KW-0808">Transferase</keyword>
<comment type="caution">
    <text evidence="6">The sequence shown here is derived from an EMBL/GenBank/DDBJ whole genome shotgun (WGS) entry which is preliminary data.</text>
</comment>
<keyword evidence="7" id="KW-1185">Reference proteome</keyword>
<sequence>MTITIISISTSISHDPLHRTAKRRKAHPSPHLSKLQTLTAKMVDIVPLSSYPSYIDLLPSIQTCNITNLPENYFLKYYLYHALTWPQLSFVAVVRPRNGYKQGSGNGLSGVGAAGDVSGQYPKVVGYVLAKMEEEPTDGKQHGHITSLSVMRTHRRLGIAERLMRMSRKELISRVRMHGEANGYTERAMAESHRAHFVSLHVRMSNVAALRLYRDTLGFEVEKVESGYYADGEDAYAMHLNLQNMWLDWKAIEKKDRENNKEEGDEDADEGEEVGELGKKDMDKQIRVKVGRGLGVGELVEKNEAQS</sequence>
<evidence type="ECO:0000313" key="6">
    <source>
        <dbReference type="EMBL" id="CAG8394101.1"/>
    </source>
</evidence>
<name>A0A9W4JE50_9EURO</name>
<dbReference type="AlphaFoldDB" id="A0A9W4JE50"/>
<dbReference type="InterPro" id="IPR016181">
    <property type="entry name" value="Acyl_CoA_acyltransferase"/>
</dbReference>
<dbReference type="OrthoDB" id="5946976at2759"/>
<dbReference type="Gene3D" id="3.40.630.30">
    <property type="match status" value="1"/>
</dbReference>
<dbReference type="PANTHER" id="PTHR23091">
    <property type="entry name" value="N-TERMINAL ACETYLTRANSFERASE"/>
    <property type="match status" value="1"/>
</dbReference>
<proteinExistence type="inferred from homology"/>
<evidence type="ECO:0000313" key="7">
    <source>
        <dbReference type="Proteomes" id="UP001152649"/>
    </source>
</evidence>
<feature type="region of interest" description="Disordered" evidence="4">
    <location>
        <begin position="257"/>
        <end position="280"/>
    </location>
</feature>